<accession>A7S0X7</accession>
<reference evidence="1 2" key="1">
    <citation type="journal article" date="2007" name="Science">
        <title>Sea anemone genome reveals ancestral eumetazoan gene repertoire and genomic organization.</title>
        <authorList>
            <person name="Putnam N.H."/>
            <person name="Srivastava M."/>
            <person name="Hellsten U."/>
            <person name="Dirks B."/>
            <person name="Chapman J."/>
            <person name="Salamov A."/>
            <person name="Terry A."/>
            <person name="Shapiro H."/>
            <person name="Lindquist E."/>
            <person name="Kapitonov V.V."/>
            <person name="Jurka J."/>
            <person name="Genikhovich G."/>
            <person name="Grigoriev I.V."/>
            <person name="Lucas S.M."/>
            <person name="Steele R.E."/>
            <person name="Finnerty J.R."/>
            <person name="Technau U."/>
            <person name="Martindale M.Q."/>
            <person name="Rokhsar D.S."/>
        </authorList>
    </citation>
    <scope>NUCLEOTIDE SEQUENCE [LARGE SCALE GENOMIC DNA]</scope>
    <source>
        <strain evidence="2">CH2 X CH6</strain>
    </source>
</reference>
<dbReference type="PANTHER" id="PTHR34239">
    <property type="entry name" value="APPLE DOMAIN-CONTAINING PROTEIN"/>
    <property type="match status" value="1"/>
</dbReference>
<dbReference type="OMA" id="QRCKGNE"/>
<name>A7S0X7_NEMVE</name>
<dbReference type="EMBL" id="DS469562">
    <property type="protein sequence ID" value="EDO42617.1"/>
    <property type="molecule type" value="Genomic_DNA"/>
</dbReference>
<dbReference type="Proteomes" id="UP000001593">
    <property type="component" value="Unassembled WGS sequence"/>
</dbReference>
<evidence type="ECO:0000313" key="1">
    <source>
        <dbReference type="EMBL" id="EDO42617.1"/>
    </source>
</evidence>
<evidence type="ECO:0000313" key="2">
    <source>
        <dbReference type="Proteomes" id="UP000001593"/>
    </source>
</evidence>
<dbReference type="PhylomeDB" id="A7S0X7"/>
<dbReference type="HOGENOM" id="CLU_1940606_0_0_1"/>
<organism evidence="1 2">
    <name type="scientific">Nematostella vectensis</name>
    <name type="common">Starlet sea anemone</name>
    <dbReference type="NCBI Taxonomy" id="45351"/>
    <lineage>
        <taxon>Eukaryota</taxon>
        <taxon>Metazoa</taxon>
        <taxon>Cnidaria</taxon>
        <taxon>Anthozoa</taxon>
        <taxon>Hexacorallia</taxon>
        <taxon>Actiniaria</taxon>
        <taxon>Edwardsiidae</taxon>
        <taxon>Nematostella</taxon>
    </lineage>
</organism>
<dbReference type="AlphaFoldDB" id="A7S0X7"/>
<gene>
    <name evidence="1" type="ORF">NEMVEDRAFT_v1g205091</name>
</gene>
<protein>
    <submittedName>
        <fullName evidence="1">Uncharacterized protein</fullName>
    </submittedName>
</protein>
<keyword evidence="2" id="KW-1185">Reference proteome</keyword>
<dbReference type="PANTHER" id="PTHR34239:SF2">
    <property type="entry name" value="TRANSPOSABLE ELEMENT P TRANSPOSASE_THAP9 CONSERVED DOMAIN-CONTAINING PROTEIN"/>
    <property type="match status" value="1"/>
</dbReference>
<dbReference type="InParanoid" id="A7S0X7"/>
<sequence>MTVPRVNPEIWNKLNNYKRKADIKLANVQQSLQKATFSILQCCDNLHTEGAKGAAYEVNKLQAIDAMRLLGHAIAELSNVRREQIKPALNRDYYSLCTPHDQQQHLFGEDLATLDWRRSGKTDQRCKGNE</sequence>
<proteinExistence type="predicted"/>